<reference evidence="1" key="1">
    <citation type="journal article" date="2015" name="Nature">
        <title>Complex archaea that bridge the gap between prokaryotes and eukaryotes.</title>
        <authorList>
            <person name="Spang A."/>
            <person name="Saw J.H."/>
            <person name="Jorgensen S.L."/>
            <person name="Zaremba-Niedzwiedzka K."/>
            <person name="Martijn J."/>
            <person name="Lind A.E."/>
            <person name="van Eijk R."/>
            <person name="Schleper C."/>
            <person name="Guy L."/>
            <person name="Ettema T.J."/>
        </authorList>
    </citation>
    <scope>NUCLEOTIDE SEQUENCE</scope>
</reference>
<evidence type="ECO:0000313" key="1">
    <source>
        <dbReference type="EMBL" id="KKM19428.1"/>
    </source>
</evidence>
<dbReference type="AlphaFoldDB" id="A0A0F9KBB9"/>
<gene>
    <name evidence="1" type="ORF">LCGC14_1655750</name>
</gene>
<sequence length="61" mass="6812">MAKKPKDVETKHIAIPDVAKAKLIRANQEMDNYLAGVAAGMGIKGRWRVDLNKMQFVVESE</sequence>
<comment type="caution">
    <text evidence="1">The sequence shown here is derived from an EMBL/GenBank/DDBJ whole genome shotgun (WGS) entry which is preliminary data.</text>
</comment>
<organism evidence="1">
    <name type="scientific">marine sediment metagenome</name>
    <dbReference type="NCBI Taxonomy" id="412755"/>
    <lineage>
        <taxon>unclassified sequences</taxon>
        <taxon>metagenomes</taxon>
        <taxon>ecological metagenomes</taxon>
    </lineage>
</organism>
<accession>A0A0F9KBB9</accession>
<proteinExistence type="predicted"/>
<name>A0A0F9KBB9_9ZZZZ</name>
<protein>
    <submittedName>
        <fullName evidence="1">Uncharacterized protein</fullName>
    </submittedName>
</protein>
<dbReference type="EMBL" id="LAZR01013988">
    <property type="protein sequence ID" value="KKM19428.1"/>
    <property type="molecule type" value="Genomic_DNA"/>
</dbReference>